<comment type="caution">
    <text evidence="2">The sequence shown here is derived from an EMBL/GenBank/DDBJ whole genome shotgun (WGS) entry which is preliminary data.</text>
</comment>
<sequence length="115" mass="13074">MGRKFLSELHDPNHRKAEGQKGELLTEDEAEQRFDAMIAKLDAEDRAAHDASRRRAVGRQVRSTDGRVDGGRESFQGQTETELGELAARCHARLAARPLYESADQRWMIRLFPLI</sequence>
<dbReference type="Proteomes" id="UP001597213">
    <property type="component" value="Unassembled WGS sequence"/>
</dbReference>
<proteinExistence type="predicted"/>
<keyword evidence="3" id="KW-1185">Reference proteome</keyword>
<feature type="region of interest" description="Disordered" evidence="1">
    <location>
        <begin position="1"/>
        <end position="24"/>
    </location>
</feature>
<feature type="region of interest" description="Disordered" evidence="1">
    <location>
        <begin position="45"/>
        <end position="80"/>
    </location>
</feature>
<accession>A0ABW4R9S3</accession>
<evidence type="ECO:0000256" key="1">
    <source>
        <dbReference type="SAM" id="MobiDB-lite"/>
    </source>
</evidence>
<reference evidence="3" key="1">
    <citation type="journal article" date="2019" name="Int. J. Syst. Evol. Microbiol.">
        <title>The Global Catalogue of Microorganisms (GCM) 10K type strain sequencing project: providing services to taxonomists for standard genome sequencing and annotation.</title>
        <authorList>
            <consortium name="The Broad Institute Genomics Platform"/>
            <consortium name="The Broad Institute Genome Sequencing Center for Infectious Disease"/>
            <person name="Wu L."/>
            <person name="Ma J."/>
        </authorList>
    </citation>
    <scope>NUCLEOTIDE SEQUENCE [LARGE SCALE GENOMIC DNA]</scope>
    <source>
        <strain evidence="3">CCUG 56029</strain>
    </source>
</reference>
<organism evidence="2 3">
    <name type="scientific">Paracoccus pacificus</name>
    <dbReference type="NCBI Taxonomy" id="1463598"/>
    <lineage>
        <taxon>Bacteria</taxon>
        <taxon>Pseudomonadati</taxon>
        <taxon>Pseudomonadota</taxon>
        <taxon>Alphaproteobacteria</taxon>
        <taxon>Rhodobacterales</taxon>
        <taxon>Paracoccaceae</taxon>
        <taxon>Paracoccus</taxon>
    </lineage>
</organism>
<evidence type="ECO:0000313" key="2">
    <source>
        <dbReference type="EMBL" id="MFD1882510.1"/>
    </source>
</evidence>
<feature type="compositionally biased region" description="Basic and acidic residues" evidence="1">
    <location>
        <begin position="62"/>
        <end position="72"/>
    </location>
</feature>
<feature type="compositionally biased region" description="Basic and acidic residues" evidence="1">
    <location>
        <begin position="1"/>
        <end position="21"/>
    </location>
</feature>
<evidence type="ECO:0000313" key="3">
    <source>
        <dbReference type="Proteomes" id="UP001597213"/>
    </source>
</evidence>
<protein>
    <submittedName>
        <fullName evidence="2">Uncharacterized protein</fullName>
    </submittedName>
</protein>
<dbReference type="RefSeq" id="WP_299913665.1">
    <property type="nucleotide sequence ID" value="NZ_JBHUEN010000039.1"/>
</dbReference>
<dbReference type="EMBL" id="JBHUEN010000039">
    <property type="protein sequence ID" value="MFD1882510.1"/>
    <property type="molecule type" value="Genomic_DNA"/>
</dbReference>
<name>A0ABW4R9S3_9RHOB</name>
<gene>
    <name evidence="2" type="ORF">ACFSCT_12375</name>
</gene>